<accession>A0A917XLY7</accession>
<dbReference type="Gene3D" id="3.30.1540.10">
    <property type="entry name" value="formyl-coa transferase, domain 3"/>
    <property type="match status" value="2"/>
</dbReference>
<dbReference type="RefSeq" id="WP_189268352.1">
    <property type="nucleotide sequence ID" value="NZ_BMML01000030.1"/>
</dbReference>
<dbReference type="InterPro" id="IPR044855">
    <property type="entry name" value="CoA-Trfase_III_dom3_sf"/>
</dbReference>
<protein>
    <recommendedName>
        <fullName evidence="4">CoA transferase</fullName>
    </recommendedName>
</protein>
<dbReference type="InterPro" id="IPR003673">
    <property type="entry name" value="CoA-Trfase_fam_III"/>
</dbReference>
<dbReference type="SUPFAM" id="SSF89796">
    <property type="entry name" value="CoA-transferase family III (CaiB/BaiF)"/>
    <property type="match status" value="2"/>
</dbReference>
<dbReference type="Gene3D" id="3.40.50.10540">
    <property type="entry name" value="Crotonobetainyl-coa:carnitine coa-transferase, domain 1"/>
    <property type="match status" value="2"/>
</dbReference>
<keyword evidence="3" id="KW-1185">Reference proteome</keyword>
<gene>
    <name evidence="2" type="ORF">GCM10011578_085550</name>
</gene>
<name>A0A917XLY7_9ACTN</name>
<reference evidence="2" key="2">
    <citation type="submission" date="2020-09" db="EMBL/GenBank/DDBJ databases">
        <authorList>
            <person name="Sun Q."/>
            <person name="Zhou Y."/>
        </authorList>
    </citation>
    <scope>NUCLEOTIDE SEQUENCE</scope>
    <source>
        <strain evidence="2">CGMCC 4.7110</strain>
    </source>
</reference>
<dbReference type="Proteomes" id="UP000653411">
    <property type="component" value="Unassembled WGS sequence"/>
</dbReference>
<evidence type="ECO:0000313" key="2">
    <source>
        <dbReference type="EMBL" id="GGN39259.1"/>
    </source>
</evidence>
<dbReference type="Pfam" id="PF02515">
    <property type="entry name" value="CoA_transf_3"/>
    <property type="match status" value="2"/>
</dbReference>
<evidence type="ECO:0008006" key="4">
    <source>
        <dbReference type="Google" id="ProtNLM"/>
    </source>
</evidence>
<dbReference type="AlphaFoldDB" id="A0A917XLY7"/>
<organism evidence="2 3">
    <name type="scientific">Streptomyces fuscichromogenes</name>
    <dbReference type="NCBI Taxonomy" id="1324013"/>
    <lineage>
        <taxon>Bacteria</taxon>
        <taxon>Bacillati</taxon>
        <taxon>Actinomycetota</taxon>
        <taxon>Actinomycetes</taxon>
        <taxon>Kitasatosporales</taxon>
        <taxon>Streptomycetaceae</taxon>
        <taxon>Streptomyces</taxon>
    </lineage>
</organism>
<proteinExistence type="predicted"/>
<dbReference type="GO" id="GO:0003824">
    <property type="term" value="F:catalytic activity"/>
    <property type="evidence" value="ECO:0007669"/>
    <property type="project" value="InterPro"/>
</dbReference>
<reference evidence="2" key="1">
    <citation type="journal article" date="2014" name="Int. J. Syst. Evol. Microbiol.">
        <title>Complete genome sequence of Corynebacterium casei LMG S-19264T (=DSM 44701T), isolated from a smear-ripened cheese.</title>
        <authorList>
            <consortium name="US DOE Joint Genome Institute (JGI-PGF)"/>
            <person name="Walter F."/>
            <person name="Albersmeier A."/>
            <person name="Kalinowski J."/>
            <person name="Ruckert C."/>
        </authorList>
    </citation>
    <scope>NUCLEOTIDE SEQUENCE</scope>
    <source>
        <strain evidence="2">CGMCC 4.7110</strain>
    </source>
</reference>
<dbReference type="EMBL" id="BMML01000030">
    <property type="protein sequence ID" value="GGN39259.1"/>
    <property type="molecule type" value="Genomic_DNA"/>
</dbReference>
<dbReference type="PANTHER" id="PTHR48228">
    <property type="entry name" value="SUCCINYL-COA--D-CITRAMALATE COA-TRANSFERASE"/>
    <property type="match status" value="1"/>
</dbReference>
<dbReference type="PANTHER" id="PTHR48228:SF5">
    <property type="entry name" value="ALPHA-METHYLACYL-COA RACEMASE"/>
    <property type="match status" value="1"/>
</dbReference>
<comment type="caution">
    <text evidence="2">The sequence shown here is derived from an EMBL/GenBank/DDBJ whole genome shotgun (WGS) entry which is preliminary data.</text>
</comment>
<dbReference type="InterPro" id="IPR050509">
    <property type="entry name" value="CoA-transferase_III"/>
</dbReference>
<evidence type="ECO:0000256" key="1">
    <source>
        <dbReference type="SAM" id="MobiDB-lite"/>
    </source>
</evidence>
<feature type="region of interest" description="Disordered" evidence="1">
    <location>
        <begin position="374"/>
        <end position="414"/>
    </location>
</feature>
<sequence>MSDASVRQRDGENASDEGPLAGIAVIDLSTTLPGALATQFLADAGADVLCVEPPGGSPLRSRPGWPALGRGKRSVVLDLHAESDRRALGCLIAGADVAVTTMRPAAAAHLGLAPESLAAANPRLVSAAITGWGSSGPWAHLKGYEGLVMAKLGMFHVKRNIVGRPGPAFVAAPYASWGAAQTAVHGILAALLERESSGHGQHVEADLVRGVSTLDTWNWFTELVGIRWPGSFNVVDAYTDDGQPQSPMALGLLAALTKDGRWLQFAQAGQGLFRALMEELGLGWRYDDPRWKSLPALDTQELRTEHWKTMLDTVRERTYAEWTQVFESNPDVNAEAYRTASEVFDHPQLRHDGRVGVVDDPDRGPVRQLTSLVHSDDRPLTPLRPAPRLDEHGAAARAATDVPRTPTPSAEPESVRLPLDGVTVVEFALMYAGPYGATLLTDLGARVIKVESLDGDPIRRAVAFPEAGGAKAMLGKESICLDLRTAEGRRIAHELVRRSDVVLQSFRAGAAGRIGVDEATLRALNPSLVYLTAAGYGTDGPYGHRPAYAASIGAASGFALAEAPYVTDVSGDPEEVRASVPRLYAAAARASLQSDGVSALGVASAMLLGLVARARRRPLGALTTTMLATAAHPLADWNVDYAGRPPLPAVDPEGYGHSALYRLYRAADGWVFLAAPAAHEWPPLAEALAAEVPLAEDSRFVSAGHRAAHDTELAEVLSRVFSRRPAADWEARLTAADVGCVAVTEQAPETLVQTDPSLAAEYATTVVSPVFDEHLRLAPTVRFSRSATRTLGACLAGDHTETILRELGYDTQAIAGLRERGVVG</sequence>
<dbReference type="InterPro" id="IPR023606">
    <property type="entry name" value="CoA-Trfase_III_dom_1_sf"/>
</dbReference>
<evidence type="ECO:0000313" key="3">
    <source>
        <dbReference type="Proteomes" id="UP000653411"/>
    </source>
</evidence>